<dbReference type="InterPro" id="IPR011701">
    <property type="entry name" value="MFS"/>
</dbReference>
<keyword evidence="2 4" id="KW-1133">Transmembrane helix</keyword>
<feature type="transmembrane region" description="Helical" evidence="4">
    <location>
        <begin position="268"/>
        <end position="285"/>
    </location>
</feature>
<gene>
    <name evidence="5" type="ORF">SAMN02745216_02012</name>
</gene>
<feature type="transmembrane region" description="Helical" evidence="4">
    <location>
        <begin position="99"/>
        <end position="116"/>
    </location>
</feature>
<accession>A0A1M6L2B6</accession>
<dbReference type="SUPFAM" id="SSF103473">
    <property type="entry name" value="MFS general substrate transporter"/>
    <property type="match status" value="1"/>
</dbReference>
<feature type="transmembrane region" description="Helical" evidence="4">
    <location>
        <begin position="240"/>
        <end position="261"/>
    </location>
</feature>
<dbReference type="EMBL" id="FQZU01000010">
    <property type="protein sequence ID" value="SHJ65435.1"/>
    <property type="molecule type" value="Genomic_DNA"/>
</dbReference>
<feature type="transmembrane region" description="Helical" evidence="4">
    <location>
        <begin position="75"/>
        <end position="93"/>
    </location>
</feature>
<keyword evidence="3 4" id="KW-0472">Membrane</keyword>
<evidence type="ECO:0000313" key="5">
    <source>
        <dbReference type="EMBL" id="SHJ65435.1"/>
    </source>
</evidence>
<dbReference type="Proteomes" id="UP000183994">
    <property type="component" value="Unassembled WGS sequence"/>
</dbReference>
<evidence type="ECO:0000256" key="2">
    <source>
        <dbReference type="ARBA" id="ARBA00022989"/>
    </source>
</evidence>
<evidence type="ECO:0000313" key="6">
    <source>
        <dbReference type="Proteomes" id="UP000183994"/>
    </source>
</evidence>
<dbReference type="AlphaFoldDB" id="A0A1M6L2B6"/>
<dbReference type="InterPro" id="IPR036259">
    <property type="entry name" value="MFS_trans_sf"/>
</dbReference>
<dbReference type="Pfam" id="PF07690">
    <property type="entry name" value="MFS_1"/>
    <property type="match status" value="1"/>
</dbReference>
<feature type="transmembrane region" description="Helical" evidence="4">
    <location>
        <begin position="12"/>
        <end position="31"/>
    </location>
</feature>
<reference evidence="6" key="1">
    <citation type="submission" date="2016-11" db="EMBL/GenBank/DDBJ databases">
        <authorList>
            <person name="Varghese N."/>
            <person name="Submissions S."/>
        </authorList>
    </citation>
    <scope>NUCLEOTIDE SEQUENCE [LARGE SCALE GENOMIC DNA]</scope>
    <source>
        <strain evidence="6">DSM 16219</strain>
    </source>
</reference>
<protein>
    <submittedName>
        <fullName evidence="5">Major Facilitator Superfamily protein</fullName>
    </submittedName>
</protein>
<sequence length="379" mass="42277">MEHAASKKMYVFLMVLTIASALSLQTWMTLFNNFAVERVGLDGQHVGTIQSIREIPGFLSLLAIFVMLVIKEHRLSALSILFLGGGVALTGFFPSFQGLIITTLIMSFGFHYFETTNQSLTLQYFDQTTSPRVFGRLRSLASGANIFVGGAIFGLAYILEYREIYLVFGGIAFMAGLWAFGQNPTNKDVPLQKKKMILKREYGLYYFLTFMAGARRQIFMAFAVFLMVQHFGYAIKEVTLLFMLNNLINYFLAPFIGKAIIRFGERKVLSVEYGSLILVFIAYATTQSKAVVGVLYVLDHIFFNCSIAIRTYFQKIGDPQDIAPTMAVGFTINHIAAVVIPVLGGLMWMIDYRIPFFAGAAMSLVSLAAVQKIKTGQNP</sequence>
<feature type="transmembrane region" description="Helical" evidence="4">
    <location>
        <begin position="137"/>
        <end position="158"/>
    </location>
</feature>
<dbReference type="Gene3D" id="1.20.1250.20">
    <property type="entry name" value="MFS general substrate transporter like domains"/>
    <property type="match status" value="2"/>
</dbReference>
<keyword evidence="6" id="KW-1185">Reference proteome</keyword>
<name>A0A1M6L2B6_9BACT</name>
<dbReference type="STRING" id="1121393.SAMN02745216_02012"/>
<dbReference type="GO" id="GO:0022857">
    <property type="term" value="F:transmembrane transporter activity"/>
    <property type="evidence" value="ECO:0007669"/>
    <property type="project" value="InterPro"/>
</dbReference>
<dbReference type="OrthoDB" id="9774288at2"/>
<feature type="transmembrane region" description="Helical" evidence="4">
    <location>
        <begin position="354"/>
        <end position="370"/>
    </location>
</feature>
<feature type="transmembrane region" description="Helical" evidence="4">
    <location>
        <begin position="291"/>
        <end position="313"/>
    </location>
</feature>
<feature type="transmembrane region" description="Helical" evidence="4">
    <location>
        <begin position="164"/>
        <end position="181"/>
    </location>
</feature>
<evidence type="ECO:0000256" key="1">
    <source>
        <dbReference type="ARBA" id="ARBA00022692"/>
    </source>
</evidence>
<feature type="transmembrane region" description="Helical" evidence="4">
    <location>
        <begin position="325"/>
        <end position="348"/>
    </location>
</feature>
<feature type="transmembrane region" description="Helical" evidence="4">
    <location>
        <begin position="202"/>
        <end position="228"/>
    </location>
</feature>
<proteinExistence type="predicted"/>
<dbReference type="RefSeq" id="WP_073475416.1">
    <property type="nucleotide sequence ID" value="NZ_FQZU01000010.1"/>
</dbReference>
<feature type="transmembrane region" description="Helical" evidence="4">
    <location>
        <begin position="51"/>
        <end position="70"/>
    </location>
</feature>
<evidence type="ECO:0000256" key="3">
    <source>
        <dbReference type="ARBA" id="ARBA00023136"/>
    </source>
</evidence>
<organism evidence="5 6">
    <name type="scientific">Desulfatibacillum alkenivorans DSM 16219</name>
    <dbReference type="NCBI Taxonomy" id="1121393"/>
    <lineage>
        <taxon>Bacteria</taxon>
        <taxon>Pseudomonadati</taxon>
        <taxon>Thermodesulfobacteriota</taxon>
        <taxon>Desulfobacteria</taxon>
        <taxon>Desulfobacterales</taxon>
        <taxon>Desulfatibacillaceae</taxon>
        <taxon>Desulfatibacillum</taxon>
    </lineage>
</organism>
<evidence type="ECO:0000256" key="4">
    <source>
        <dbReference type="SAM" id="Phobius"/>
    </source>
</evidence>
<keyword evidence="1 4" id="KW-0812">Transmembrane</keyword>